<evidence type="ECO:0000256" key="4">
    <source>
        <dbReference type="ARBA" id="ARBA00022989"/>
    </source>
</evidence>
<evidence type="ECO:0000313" key="14">
    <source>
        <dbReference type="EMBL" id="KAK9958882.1"/>
    </source>
</evidence>
<feature type="domain" description="Link" evidence="13">
    <location>
        <begin position="36"/>
        <end position="127"/>
    </location>
</feature>
<protein>
    <recommendedName>
        <fullName evidence="13">Link domain-containing protein</fullName>
    </recommendedName>
</protein>
<evidence type="ECO:0000256" key="5">
    <source>
        <dbReference type="ARBA" id="ARBA00023136"/>
    </source>
</evidence>
<evidence type="ECO:0000256" key="1">
    <source>
        <dbReference type="ARBA" id="ARBA00004167"/>
    </source>
</evidence>
<keyword evidence="4 11" id="KW-1133">Transmembrane helix</keyword>
<dbReference type="InterPro" id="IPR000538">
    <property type="entry name" value="Link_dom"/>
</dbReference>
<comment type="subcellular location">
    <subcellularLocation>
        <location evidence="1">Membrane</location>
        <topology evidence="1">Single-pass membrane protein</topology>
    </subcellularLocation>
</comment>
<feature type="region of interest" description="Disordered" evidence="10">
    <location>
        <begin position="245"/>
        <end position="278"/>
    </location>
</feature>
<keyword evidence="6 9" id="KW-1015">Disulfide bond</keyword>
<evidence type="ECO:0000313" key="15">
    <source>
        <dbReference type="Proteomes" id="UP001479290"/>
    </source>
</evidence>
<dbReference type="Pfam" id="PF00193">
    <property type="entry name" value="Xlink"/>
    <property type="match status" value="1"/>
</dbReference>
<evidence type="ECO:0000256" key="7">
    <source>
        <dbReference type="ARBA" id="ARBA00023170"/>
    </source>
</evidence>
<keyword evidence="5 11" id="KW-0472">Membrane</keyword>
<dbReference type="PROSITE" id="PS01241">
    <property type="entry name" value="LINK_1"/>
    <property type="match status" value="1"/>
</dbReference>
<name>A0AAW1ZFU5_CULAL</name>
<feature type="compositionally biased region" description="Polar residues" evidence="10">
    <location>
        <begin position="135"/>
        <end position="167"/>
    </location>
</feature>
<comment type="caution">
    <text evidence="9">Lacks conserved residue(s) required for the propagation of feature annotation.</text>
</comment>
<dbReference type="InterPro" id="IPR016187">
    <property type="entry name" value="CTDL_fold"/>
</dbReference>
<gene>
    <name evidence="14" type="ORF">ABG768_010981</name>
</gene>
<reference evidence="14 15" key="1">
    <citation type="submission" date="2024-05" db="EMBL/GenBank/DDBJ databases">
        <title>A high-quality chromosomal-level genome assembly of Topmouth culter (Culter alburnus).</title>
        <authorList>
            <person name="Zhao H."/>
        </authorList>
    </citation>
    <scope>NUCLEOTIDE SEQUENCE [LARGE SCALE GENOMIC DNA]</scope>
    <source>
        <strain evidence="14">CATC2023</strain>
        <tissue evidence="14">Muscle</tissue>
    </source>
</reference>
<comment type="caution">
    <text evidence="14">The sequence shown here is derived from an EMBL/GenBank/DDBJ whole genome shotgun (WGS) entry which is preliminary data.</text>
</comment>
<keyword evidence="8" id="KW-0325">Glycoprotein</keyword>
<dbReference type="InterPro" id="IPR016186">
    <property type="entry name" value="C-type_lectin-like/link_sf"/>
</dbReference>
<proteinExistence type="predicted"/>
<feature type="transmembrane region" description="Helical" evidence="11">
    <location>
        <begin position="288"/>
        <end position="308"/>
    </location>
</feature>
<accession>A0AAW1ZFU5</accession>
<evidence type="ECO:0000256" key="9">
    <source>
        <dbReference type="PROSITE-ProRule" id="PRU00323"/>
    </source>
</evidence>
<evidence type="ECO:0000256" key="11">
    <source>
        <dbReference type="SAM" id="Phobius"/>
    </source>
</evidence>
<keyword evidence="15" id="KW-1185">Reference proteome</keyword>
<dbReference type="PANTHER" id="PTHR10225">
    <property type="entry name" value="HYALURONAN RECEPTOR"/>
    <property type="match status" value="1"/>
</dbReference>
<dbReference type="Proteomes" id="UP001479290">
    <property type="component" value="Unassembled WGS sequence"/>
</dbReference>
<dbReference type="GO" id="GO:0005540">
    <property type="term" value="F:hyaluronic acid binding"/>
    <property type="evidence" value="ECO:0007669"/>
    <property type="project" value="InterPro"/>
</dbReference>
<dbReference type="GO" id="GO:0005886">
    <property type="term" value="C:plasma membrane"/>
    <property type="evidence" value="ECO:0007669"/>
    <property type="project" value="TreeGrafter"/>
</dbReference>
<feature type="region of interest" description="Disordered" evidence="10">
    <location>
        <begin position="202"/>
        <end position="232"/>
    </location>
</feature>
<dbReference type="Gene3D" id="3.10.100.10">
    <property type="entry name" value="Mannose-Binding Protein A, subunit A"/>
    <property type="match status" value="1"/>
</dbReference>
<evidence type="ECO:0000256" key="2">
    <source>
        <dbReference type="ARBA" id="ARBA00022692"/>
    </source>
</evidence>
<keyword evidence="7" id="KW-0675">Receptor</keyword>
<keyword evidence="3 12" id="KW-0732">Signal</keyword>
<evidence type="ECO:0000259" key="13">
    <source>
        <dbReference type="PROSITE" id="PS50963"/>
    </source>
</evidence>
<evidence type="ECO:0000256" key="10">
    <source>
        <dbReference type="SAM" id="MobiDB-lite"/>
    </source>
</evidence>
<feature type="region of interest" description="Disordered" evidence="10">
    <location>
        <begin position="133"/>
        <end position="172"/>
    </location>
</feature>
<dbReference type="InterPro" id="IPR043210">
    <property type="entry name" value="CD44_antigen-like"/>
</dbReference>
<feature type="disulfide bond" evidence="9">
    <location>
        <begin position="82"/>
        <end position="103"/>
    </location>
</feature>
<dbReference type="SUPFAM" id="SSF56436">
    <property type="entry name" value="C-type lectin-like"/>
    <property type="match status" value="1"/>
</dbReference>
<feature type="signal peptide" evidence="12">
    <location>
        <begin position="1"/>
        <end position="20"/>
    </location>
</feature>
<dbReference type="GO" id="GO:0004888">
    <property type="term" value="F:transmembrane signaling receptor activity"/>
    <property type="evidence" value="ECO:0007669"/>
    <property type="project" value="TreeGrafter"/>
</dbReference>
<organism evidence="14 15">
    <name type="scientific">Culter alburnus</name>
    <name type="common">Topmouth culter</name>
    <dbReference type="NCBI Taxonomy" id="194366"/>
    <lineage>
        <taxon>Eukaryota</taxon>
        <taxon>Metazoa</taxon>
        <taxon>Chordata</taxon>
        <taxon>Craniata</taxon>
        <taxon>Vertebrata</taxon>
        <taxon>Euteleostomi</taxon>
        <taxon>Actinopterygii</taxon>
        <taxon>Neopterygii</taxon>
        <taxon>Teleostei</taxon>
        <taxon>Ostariophysi</taxon>
        <taxon>Cypriniformes</taxon>
        <taxon>Xenocyprididae</taxon>
        <taxon>Xenocypridinae</taxon>
        <taxon>Culter</taxon>
    </lineage>
</organism>
<dbReference type="EMBL" id="JAWDJR010000018">
    <property type="protein sequence ID" value="KAK9958882.1"/>
    <property type="molecule type" value="Genomic_DNA"/>
</dbReference>
<evidence type="ECO:0000256" key="8">
    <source>
        <dbReference type="ARBA" id="ARBA00023180"/>
    </source>
</evidence>
<dbReference type="GO" id="GO:0007155">
    <property type="term" value="P:cell adhesion"/>
    <property type="evidence" value="ECO:0007669"/>
    <property type="project" value="InterPro"/>
</dbReference>
<dbReference type="PROSITE" id="PS50963">
    <property type="entry name" value="LINK_2"/>
    <property type="match status" value="1"/>
</dbReference>
<feature type="chain" id="PRO_5044025081" description="Link domain-containing protein" evidence="12">
    <location>
        <begin position="21"/>
        <end position="369"/>
    </location>
</feature>
<dbReference type="PANTHER" id="PTHR10225:SF2">
    <property type="entry name" value="LYMPHATIC VESSEL ENDOTHELIAL HYALURONIC ACID RECEPTOR 1"/>
    <property type="match status" value="1"/>
</dbReference>
<sequence length="369" mass="40489">MARVWLAFCQLFFLFTSTPCLDVSQILVPTNDGISGVLLVQAKNNVYSFNATTAREACEAIKMRIANLAEVKTANQNGLQTCRFGWIEEQIAVIPRIERNEKCGQNSSGVTPWRTSISRKFDVYCFKPAGPDGSFETTSSRPQPTTGGRTPSNKHYPTKTTHPSSIKSTSSPAYTSTPSISFAFNASSTTFITLSLSNISDSSQATTSPLSLSSSTTSPKFSTSSPSSSSHSSTFLFQRTLTSTGQPALSQTTTPNRASQHTLTSTGQPALSQITTPTRASRATPKTFVIISFVLLLLLAAAGAAWYLKIKRGRRVPSWTRMRSKQITETEMWKQISERHCVPEQTIKDINFRKCNNIILQMEQDPDTP</sequence>
<evidence type="ECO:0000256" key="3">
    <source>
        <dbReference type="ARBA" id="ARBA00022729"/>
    </source>
</evidence>
<evidence type="ECO:0000256" key="6">
    <source>
        <dbReference type="ARBA" id="ARBA00023157"/>
    </source>
</evidence>
<evidence type="ECO:0000256" key="12">
    <source>
        <dbReference type="SAM" id="SignalP"/>
    </source>
</evidence>
<dbReference type="SMART" id="SM00445">
    <property type="entry name" value="LINK"/>
    <property type="match status" value="1"/>
</dbReference>
<keyword evidence="2 11" id="KW-0812">Transmembrane</keyword>
<dbReference type="AlphaFoldDB" id="A0AAW1ZFU5"/>
<dbReference type="PRINTS" id="PR01265">
    <property type="entry name" value="LINKMODULE"/>
</dbReference>